<dbReference type="OrthoDB" id="9815459at2"/>
<dbReference type="RefSeq" id="WP_073343427.1">
    <property type="nucleotide sequence ID" value="NZ_FQVH01000014.1"/>
</dbReference>
<dbReference type="STRING" id="1121256.SAMN02746089_01472"/>
<evidence type="ECO:0000256" key="2">
    <source>
        <dbReference type="ARBA" id="ARBA00012418"/>
    </source>
</evidence>
<evidence type="ECO:0000256" key="1">
    <source>
        <dbReference type="ARBA" id="ARBA00006711"/>
    </source>
</evidence>
<dbReference type="GO" id="GO:0000428">
    <property type="term" value="C:DNA-directed RNA polymerase complex"/>
    <property type="evidence" value="ECO:0007669"/>
    <property type="project" value="UniProtKB-KW"/>
</dbReference>
<comment type="subunit">
    <text evidence="10">The RNAP catalytic core consists of 2 alpha, 1 beta, 1 beta' and 1 omega subunit. When a sigma factor is associated with the core the holoenzyme is formed, which can initiate transcription.</text>
</comment>
<dbReference type="NCBIfam" id="TIGR00690">
    <property type="entry name" value="rpoZ"/>
    <property type="match status" value="1"/>
</dbReference>
<sequence length="68" mass="7542">MIYPPIKDLLKKSEDKYTLAVMVAKRARQLVAGDKKLVDVDSDNPVVVAINEINGGKITFERTKVGIK</sequence>
<evidence type="ECO:0000256" key="3">
    <source>
        <dbReference type="ARBA" id="ARBA00013725"/>
    </source>
</evidence>
<comment type="similarity">
    <text evidence="1 10">Belongs to the RNA polymerase subunit omega family.</text>
</comment>
<evidence type="ECO:0000256" key="4">
    <source>
        <dbReference type="ARBA" id="ARBA00022478"/>
    </source>
</evidence>
<evidence type="ECO:0000256" key="7">
    <source>
        <dbReference type="ARBA" id="ARBA00023163"/>
    </source>
</evidence>
<dbReference type="Gene3D" id="3.90.940.10">
    <property type="match status" value="1"/>
</dbReference>
<name>A0A1M4ZQ08_9THEO</name>
<keyword evidence="4 10" id="KW-0240">DNA-directed RNA polymerase</keyword>
<dbReference type="GO" id="GO:0006351">
    <property type="term" value="P:DNA-templated transcription"/>
    <property type="evidence" value="ECO:0007669"/>
    <property type="project" value="UniProtKB-UniRule"/>
</dbReference>
<dbReference type="GO" id="GO:0003677">
    <property type="term" value="F:DNA binding"/>
    <property type="evidence" value="ECO:0007669"/>
    <property type="project" value="UniProtKB-UniRule"/>
</dbReference>
<dbReference type="InterPro" id="IPR006110">
    <property type="entry name" value="Pol_omega/Rpo6/RPB6"/>
</dbReference>
<keyword evidence="7 10" id="KW-0804">Transcription</keyword>
<dbReference type="SUPFAM" id="SSF63562">
    <property type="entry name" value="RPB6/omega subunit-like"/>
    <property type="match status" value="1"/>
</dbReference>
<evidence type="ECO:0000256" key="10">
    <source>
        <dbReference type="HAMAP-Rule" id="MF_00366"/>
    </source>
</evidence>
<dbReference type="EMBL" id="FQVH01000014">
    <property type="protein sequence ID" value="SHF20088.1"/>
    <property type="molecule type" value="Genomic_DNA"/>
</dbReference>
<comment type="catalytic activity">
    <reaction evidence="9 10">
        <text>RNA(n) + a ribonucleoside 5'-triphosphate = RNA(n+1) + diphosphate</text>
        <dbReference type="Rhea" id="RHEA:21248"/>
        <dbReference type="Rhea" id="RHEA-COMP:14527"/>
        <dbReference type="Rhea" id="RHEA-COMP:17342"/>
        <dbReference type="ChEBI" id="CHEBI:33019"/>
        <dbReference type="ChEBI" id="CHEBI:61557"/>
        <dbReference type="ChEBI" id="CHEBI:140395"/>
        <dbReference type="EC" id="2.7.7.6"/>
    </reaction>
</comment>
<evidence type="ECO:0000313" key="12">
    <source>
        <dbReference type="Proteomes" id="UP000184088"/>
    </source>
</evidence>
<keyword evidence="12" id="KW-1185">Reference proteome</keyword>
<keyword evidence="6 10" id="KW-0548">Nucleotidyltransferase</keyword>
<reference evidence="11 12" key="1">
    <citation type="submission" date="2016-11" db="EMBL/GenBank/DDBJ databases">
        <authorList>
            <person name="Jaros S."/>
            <person name="Januszkiewicz K."/>
            <person name="Wedrychowicz H."/>
        </authorList>
    </citation>
    <scope>NUCLEOTIDE SEQUENCE [LARGE SCALE GENOMIC DNA]</scope>
    <source>
        <strain evidence="11 12">DSM 17918</strain>
    </source>
</reference>
<dbReference type="GO" id="GO:0003899">
    <property type="term" value="F:DNA-directed RNA polymerase activity"/>
    <property type="evidence" value="ECO:0007669"/>
    <property type="project" value="UniProtKB-UniRule"/>
</dbReference>
<dbReference type="InterPro" id="IPR003716">
    <property type="entry name" value="DNA-dir_RNA_pol_omega"/>
</dbReference>
<dbReference type="PANTHER" id="PTHR34476">
    <property type="entry name" value="DNA-DIRECTED RNA POLYMERASE SUBUNIT OMEGA"/>
    <property type="match status" value="1"/>
</dbReference>
<evidence type="ECO:0000256" key="6">
    <source>
        <dbReference type="ARBA" id="ARBA00022695"/>
    </source>
</evidence>
<accession>A0A1M4ZQ08</accession>
<evidence type="ECO:0000256" key="9">
    <source>
        <dbReference type="ARBA" id="ARBA00048552"/>
    </source>
</evidence>
<dbReference type="PANTHER" id="PTHR34476:SF1">
    <property type="entry name" value="DNA-DIRECTED RNA POLYMERASE SUBUNIT OMEGA"/>
    <property type="match status" value="1"/>
</dbReference>
<protein>
    <recommendedName>
        <fullName evidence="3 10">DNA-directed RNA polymerase subunit omega</fullName>
        <shortName evidence="10">RNAP omega subunit</shortName>
        <ecNumber evidence="2 10">2.7.7.6</ecNumber>
    </recommendedName>
    <alternativeName>
        <fullName evidence="10">RNA polymerase omega subunit</fullName>
    </alternativeName>
    <alternativeName>
        <fullName evidence="8 10">Transcriptase subunit omega</fullName>
    </alternativeName>
</protein>
<comment type="function">
    <text evidence="10">Promotes RNA polymerase assembly. Latches the N- and C-terminal regions of the beta' subunit thereby facilitating its interaction with the beta and alpha subunits.</text>
</comment>
<dbReference type="AlphaFoldDB" id="A0A1M4ZQ08"/>
<keyword evidence="5 10" id="KW-0808">Transferase</keyword>
<evidence type="ECO:0000256" key="8">
    <source>
        <dbReference type="ARBA" id="ARBA00029924"/>
    </source>
</evidence>
<evidence type="ECO:0000313" key="11">
    <source>
        <dbReference type="EMBL" id="SHF20088.1"/>
    </source>
</evidence>
<dbReference type="SMART" id="SM01409">
    <property type="entry name" value="RNA_pol_Rpb6"/>
    <property type="match status" value="1"/>
</dbReference>
<dbReference type="EC" id="2.7.7.6" evidence="2 10"/>
<dbReference type="Proteomes" id="UP000184088">
    <property type="component" value="Unassembled WGS sequence"/>
</dbReference>
<evidence type="ECO:0000256" key="5">
    <source>
        <dbReference type="ARBA" id="ARBA00022679"/>
    </source>
</evidence>
<proteinExistence type="inferred from homology"/>
<dbReference type="Pfam" id="PF01192">
    <property type="entry name" value="RNA_pol_Rpb6"/>
    <property type="match status" value="1"/>
</dbReference>
<dbReference type="HAMAP" id="MF_00366">
    <property type="entry name" value="RNApol_bact_RpoZ"/>
    <property type="match status" value="1"/>
</dbReference>
<gene>
    <name evidence="10" type="primary">rpoZ</name>
    <name evidence="11" type="ORF">SAMN02746089_01472</name>
</gene>
<dbReference type="InterPro" id="IPR036161">
    <property type="entry name" value="RPB6/omega-like_sf"/>
</dbReference>
<organism evidence="11 12">
    <name type="scientific">Caldanaerobius fijiensis DSM 17918</name>
    <dbReference type="NCBI Taxonomy" id="1121256"/>
    <lineage>
        <taxon>Bacteria</taxon>
        <taxon>Bacillati</taxon>
        <taxon>Bacillota</taxon>
        <taxon>Clostridia</taxon>
        <taxon>Thermoanaerobacterales</taxon>
        <taxon>Thermoanaerobacteraceae</taxon>
        <taxon>Caldanaerobius</taxon>
    </lineage>
</organism>